<gene>
    <name evidence="1" type="primary">MEF2D</name>
</gene>
<accession>A0A0G2JLL8</accession>
<reference evidence="1" key="2">
    <citation type="journal article" date="2004" name="Nature">
        <title>Finishing the euchromatic sequence of the human genome.</title>
        <authorList>
            <consortium name="International Human Genome Sequencing Consortium"/>
        </authorList>
    </citation>
    <scope>NUCLEOTIDE SEQUENCE [LARGE SCALE GENOMIC DNA]</scope>
</reference>
<dbReference type="ChiTaRS" id="MEF2D">
    <property type="organism name" value="human"/>
</dbReference>
<dbReference type="Ensembl" id="ENST00000489057.1">
    <property type="protein sequence ID" value="ENSP00000477124.1"/>
    <property type="gene ID" value="ENSG00000116604.19"/>
</dbReference>
<reference evidence="1" key="4">
    <citation type="submission" date="2025-05" db="UniProtKB">
        <authorList>
            <consortium name="Ensembl"/>
        </authorList>
    </citation>
    <scope>IDENTIFICATION</scope>
</reference>
<reference evidence="1" key="1">
    <citation type="journal article" date="2001" name="Nature">
        <title>Initial sequencing and analysis of the human genome.</title>
        <authorList>
            <consortium name="International Human Genome Sequencing Consortium"/>
            <person name="Lander E.S."/>
            <person name="Linton L.M."/>
            <person name="Birren B."/>
            <person name="Nusbaum C."/>
            <person name="Zody M.C."/>
            <person name="Baldwin J."/>
            <person name="Devon K."/>
            <person name="Dewar K."/>
            <person name="Doyle M."/>
            <person name="FitzHugh W."/>
            <person name="Funke R."/>
            <person name="Gage D."/>
            <person name="Harris K."/>
            <person name="Heaford A."/>
            <person name="Howland J."/>
            <person name="Kann L."/>
            <person name="Lehoczky J."/>
            <person name="LeVine R."/>
            <person name="McEwan P."/>
            <person name="McKernan K."/>
            <person name="Meldrim J."/>
            <person name="Mesirov J.P."/>
            <person name="Miranda C."/>
            <person name="Morris W."/>
            <person name="Naylor J."/>
            <person name="Raymond C."/>
            <person name="Rosetti M."/>
            <person name="Santos R."/>
            <person name="Sheridan A."/>
            <person name="Sougnez C."/>
            <person name="Stange-Thomann N."/>
            <person name="Stojanovic N."/>
            <person name="Subramanian A."/>
            <person name="Wyman D."/>
            <person name="Rogers J."/>
            <person name="Sulston J."/>
            <person name="Ainscough R."/>
            <person name="Beck S."/>
            <person name="Bentley D."/>
            <person name="Burton J."/>
            <person name="Clee C."/>
            <person name="Carter N."/>
            <person name="Coulson A."/>
            <person name="Deadman R."/>
            <person name="Deloukas P."/>
            <person name="Dunham A."/>
            <person name="Dunham I."/>
            <person name="Durbin R."/>
            <person name="French L."/>
            <person name="Grafham D."/>
            <person name="Gregory S."/>
            <person name="Hubbard T."/>
            <person name="Humphray S."/>
            <person name="Hunt A."/>
            <person name="Jones M."/>
            <person name="Lloyd C."/>
            <person name="McMurray A."/>
            <person name="Matthews L."/>
            <person name="Mercer S."/>
            <person name="Milne S."/>
            <person name="Mullikin J.C."/>
            <person name="Mungall A."/>
            <person name="Plumb R."/>
            <person name="Ross M."/>
            <person name="Shownkeen R."/>
            <person name="Sims S."/>
            <person name="Waterston R.H."/>
            <person name="Wilson R.K."/>
            <person name="Hillier L.W."/>
            <person name="McPherson J.D."/>
            <person name="Marra M.A."/>
            <person name="Mardis E.R."/>
            <person name="Fulton L.A."/>
            <person name="Chinwalla A.T."/>
            <person name="Pepin K.H."/>
            <person name="Gish W.R."/>
            <person name="Chissoe S.L."/>
            <person name="Wendl M.C."/>
            <person name="Delehaunty K.D."/>
            <person name="Miner T.L."/>
            <person name="Delehaunty A."/>
            <person name="Kramer J.B."/>
            <person name="Cook L.L."/>
            <person name="Fulton R.S."/>
            <person name="Johnson D.L."/>
            <person name="Minx P.J."/>
            <person name="Clifton S.W."/>
            <person name="Hawkins T."/>
            <person name="Branscomb E."/>
            <person name="Predki P."/>
            <person name="Richardson P."/>
            <person name="Wenning S."/>
            <person name="Slezak T."/>
            <person name="Doggett N."/>
            <person name="Cheng J.F."/>
            <person name="Olsen A."/>
            <person name="Lucas S."/>
            <person name="Elkin C."/>
            <person name="Uberbacher E."/>
            <person name="Frazier M."/>
            <person name="Gibbs R.A."/>
            <person name="Muzny D.M."/>
            <person name="Scherer S.E."/>
            <person name="Bouck J.B."/>
            <person name="Sodergren E.J."/>
            <person name="Worley K.C."/>
            <person name="Rives C.M."/>
            <person name="Gorrell J.H."/>
            <person name="Metzker M.L."/>
            <person name="Naylor S.L."/>
            <person name="Kucherlapati R.S."/>
            <person name="Nelson D.L."/>
            <person name="Weinstock G.M."/>
            <person name="Sakaki Y."/>
            <person name="Fujiyama A."/>
            <person name="Hattori M."/>
            <person name="Yada T."/>
            <person name="Toyoda A."/>
            <person name="Itoh T."/>
            <person name="Kawagoe C."/>
            <person name="Watanabe H."/>
            <person name="Totoki Y."/>
            <person name="Taylor T."/>
            <person name="Weissenbach J."/>
            <person name="Heilig R."/>
            <person name="Saurin W."/>
            <person name="Artiguenave F."/>
            <person name="Brottier P."/>
            <person name="Bruls T."/>
            <person name="Pelletier E."/>
            <person name="Robert C."/>
            <person name="Wincker P."/>
            <person name="Smith D.R."/>
            <person name="Doucette-Stamm L."/>
            <person name="Rubenfield M."/>
            <person name="Weinstock K."/>
            <person name="Lee H.M."/>
            <person name="Dubois J."/>
            <person name="Rosenthal A."/>
            <person name="Platzer M."/>
            <person name="Nyakatura G."/>
            <person name="Taudien S."/>
            <person name="Rump A."/>
            <person name="Yang H."/>
            <person name="Yu J."/>
            <person name="Wang J."/>
            <person name="Huang G."/>
            <person name="Gu J."/>
            <person name="Hood L."/>
            <person name="Rowen L."/>
            <person name="Madan A."/>
            <person name="Qin S."/>
            <person name="Davis R.W."/>
            <person name="Federspiel N.A."/>
            <person name="Abola A.P."/>
            <person name="Proctor M.J."/>
            <person name="Myers R.M."/>
            <person name="Schmutz J."/>
            <person name="Dickson M."/>
            <person name="Grimwood J."/>
            <person name="Cox D.R."/>
            <person name="Olson M.V."/>
            <person name="Kaul R."/>
            <person name="Raymond C."/>
            <person name="Shimizu N."/>
            <person name="Kawasaki K."/>
            <person name="Minoshima S."/>
            <person name="Evans G.A."/>
            <person name="Athanasiou M."/>
            <person name="Schultz R."/>
            <person name="Roe B.A."/>
            <person name="Chen F."/>
            <person name="Pan H."/>
            <person name="Ramser J."/>
            <person name="Lehrach H."/>
            <person name="Reinhardt R."/>
            <person name="McCombie W.R."/>
            <person name="de la Bastide M."/>
            <person name="Dedhia N."/>
            <person name="Blocker H."/>
            <person name="Hornischer K."/>
            <person name="Nordsiek G."/>
            <person name="Agarwala R."/>
            <person name="Aravind L."/>
            <person name="Bailey J.A."/>
            <person name="Bateman A."/>
            <person name="Batzoglou S."/>
            <person name="Birney E."/>
            <person name="Bork P."/>
            <person name="Brown D.G."/>
            <person name="Burge C.B."/>
            <person name="Cerutti L."/>
            <person name="Chen H.C."/>
            <person name="Church D."/>
            <person name="Clamp M."/>
            <person name="Copley R.R."/>
            <person name="Doerks T."/>
            <person name="Eddy S.R."/>
            <person name="Eichler E.E."/>
            <person name="Furey T.S."/>
            <person name="Galagan J."/>
            <person name="Gilbert J.G."/>
            <person name="Harmon C."/>
            <person name="Hayashizaki Y."/>
            <person name="Haussler D."/>
            <person name="Hermjakob H."/>
            <person name="Hokamp K."/>
            <person name="Jang W."/>
            <person name="Johnson L.S."/>
            <person name="Jones T.A."/>
            <person name="Kasif S."/>
            <person name="Kaspryzk A."/>
            <person name="Kennedy S."/>
            <person name="Kent W.J."/>
            <person name="Kitts P."/>
            <person name="Koonin E.V."/>
            <person name="Korf I."/>
            <person name="Kulp D."/>
            <person name="Lancet D."/>
            <person name="Lowe T.M."/>
            <person name="McLysaght A."/>
            <person name="Mikkelsen T."/>
            <person name="Moran J.V."/>
            <person name="Mulder N."/>
            <person name="Pollara V.J."/>
            <person name="Ponting C.P."/>
            <person name="Schuler G."/>
            <person name="Schultz J."/>
            <person name="Slater G."/>
            <person name="Smit A.F."/>
            <person name="Stupka E."/>
            <person name="Szustakowski J."/>
            <person name="Thierry-Mieg D."/>
            <person name="Thierry-Mieg J."/>
            <person name="Wagner L."/>
            <person name="Wallis J."/>
            <person name="Wheeler R."/>
            <person name="Williams A."/>
            <person name="Wolf Y.I."/>
            <person name="Wolfe K.H."/>
            <person name="Yang S.P."/>
            <person name="Yeh R.F."/>
            <person name="Collins F."/>
            <person name="Guyer M.S."/>
            <person name="Peterson J."/>
            <person name="Felsenfeld A."/>
            <person name="Wetterstrand K.A."/>
            <person name="Patrinos A."/>
            <person name="Morgan M.J."/>
            <person name="de Jong P."/>
            <person name="Catanese J.J."/>
            <person name="Osoegawa K."/>
            <person name="Shizuya H."/>
            <person name="Choi S."/>
            <person name="Chen Y.J."/>
        </authorList>
    </citation>
    <scope>NUCLEOTIDE SEQUENCE [LARGE SCALE GENOMIC DNA]</scope>
</reference>
<dbReference type="OpenTargets" id="ENSG00000116604"/>
<feature type="non-terminal residue" evidence="1">
    <location>
        <position position="10"/>
    </location>
</feature>
<dbReference type="EMBL" id="AL365181">
    <property type="status" value="NOT_ANNOTATED_CDS"/>
    <property type="molecule type" value="Genomic_DNA"/>
</dbReference>
<evidence type="ECO:0000313" key="1">
    <source>
        <dbReference type="Ensembl" id="ENSP00000477124.1"/>
    </source>
</evidence>
<protein>
    <submittedName>
        <fullName evidence="1">Myocyte enhancer factor 2D</fullName>
    </submittedName>
</protein>
<dbReference type="VEuPathDB" id="HostDB:ENSG00000116604"/>
<organism evidence="1 2">
    <name type="scientific">Homo sapiens</name>
    <name type="common">Human</name>
    <dbReference type="NCBI Taxonomy" id="9606"/>
    <lineage>
        <taxon>Eukaryota</taxon>
        <taxon>Metazoa</taxon>
        <taxon>Chordata</taxon>
        <taxon>Craniata</taxon>
        <taxon>Vertebrata</taxon>
        <taxon>Euteleostomi</taxon>
        <taxon>Mammalia</taxon>
        <taxon>Eutheria</taxon>
        <taxon>Euarchontoglires</taxon>
        <taxon>Primates</taxon>
        <taxon>Haplorrhini</taxon>
        <taxon>Catarrhini</taxon>
        <taxon>Hominidae</taxon>
        <taxon>Homo</taxon>
    </lineage>
</organism>
<dbReference type="Ensembl" id="ENST00000708600.1">
    <property type="protein sequence ID" value="ENSP00000517295.1"/>
    <property type="gene ID" value="ENSG00000291761.1"/>
</dbReference>
<keyword evidence="2" id="KW-1185">Reference proteome</keyword>
<proteinExistence type="predicted"/>
<name>A0A0G2JLL8_HUMAN</name>
<dbReference type="Antibodypedia" id="1437">
    <property type="antibodies" value="507 antibodies from 35 providers"/>
</dbReference>
<evidence type="ECO:0000313" key="2">
    <source>
        <dbReference type="Proteomes" id="UP000005640"/>
    </source>
</evidence>
<dbReference type="Proteomes" id="UP000005640">
    <property type="component" value="Chromosome 1"/>
</dbReference>
<dbReference type="GeneTree" id="ENSGT00940000159463"/>
<reference evidence="1 2" key="3">
    <citation type="journal article" date="2006" name="Nature">
        <title>The DNA sequence and biological annotation of human chromosome 1.</title>
        <authorList>
            <person name="Gregory S.G."/>
            <person name="Barlow K.F."/>
            <person name="McLay K.E."/>
            <person name="Kaul R."/>
            <person name="Swarbreck D."/>
            <person name="Dunham A."/>
            <person name="Scott C.E."/>
            <person name="Howe K.L."/>
            <person name="Woodfine K."/>
            <person name="Spencer C.C."/>
            <person name="Jones M.C."/>
            <person name="Gillson C."/>
            <person name="Searle S."/>
            <person name="Zhou Y."/>
            <person name="Kokocinski F."/>
            <person name="McDonald L."/>
            <person name="Evans R."/>
            <person name="Phillips K."/>
            <person name="Atkinson A."/>
            <person name="Cooper R."/>
            <person name="Jones C."/>
            <person name="Hall R.E."/>
            <person name="Andrews T.D."/>
            <person name="Lloyd C."/>
            <person name="Ainscough R."/>
            <person name="Almeida J.P."/>
            <person name="Ambrose K.D."/>
            <person name="Anderson F."/>
            <person name="Andrew R.W."/>
            <person name="Ashwell R.I."/>
            <person name="Aubin K."/>
            <person name="Babbage A.K."/>
            <person name="Bagguley C.L."/>
            <person name="Bailey J."/>
            <person name="Beasley H."/>
            <person name="Bethel G."/>
            <person name="Bird C.P."/>
            <person name="Bray-Allen S."/>
            <person name="Brown J.Y."/>
            <person name="Brown A.J."/>
            <person name="Buckley D."/>
            <person name="Burton J."/>
            <person name="Bye J."/>
            <person name="Carder C."/>
            <person name="Chapman J.C."/>
            <person name="Clark S.Y."/>
            <person name="Clarke G."/>
            <person name="Clee C."/>
            <person name="Cobley V."/>
            <person name="Collier R.E."/>
            <person name="Corby N."/>
            <person name="Coville G.J."/>
            <person name="Davies J."/>
            <person name="Deadman R."/>
            <person name="Dunn M."/>
            <person name="Earthrowl M."/>
            <person name="Ellington A.G."/>
            <person name="Errington H."/>
            <person name="Frankish A."/>
            <person name="Frankland J."/>
            <person name="French L."/>
            <person name="Garner P."/>
            <person name="Garnett J."/>
            <person name="Gay L."/>
            <person name="Ghori M.R."/>
            <person name="Gibson R."/>
            <person name="Gilby L.M."/>
            <person name="Gillett W."/>
            <person name="Glithero R.J."/>
            <person name="Grafham D.V."/>
            <person name="Griffiths C."/>
            <person name="Griffiths-Jones S."/>
            <person name="Grocock R."/>
            <person name="Hammond S."/>
            <person name="Harrison E.S."/>
            <person name="Hart E."/>
            <person name="Haugen E."/>
            <person name="Heath P.D."/>
            <person name="Holmes S."/>
            <person name="Holt K."/>
            <person name="Howden P.J."/>
            <person name="Hunt A.R."/>
            <person name="Hunt S.E."/>
            <person name="Hunter G."/>
            <person name="Isherwood J."/>
            <person name="James R."/>
            <person name="Johnson C."/>
            <person name="Johnson D."/>
            <person name="Joy A."/>
            <person name="Kay M."/>
            <person name="Kershaw J.K."/>
            <person name="Kibukawa M."/>
            <person name="Kimberley A.M."/>
            <person name="King A."/>
            <person name="Knights A.J."/>
            <person name="Lad H."/>
            <person name="Laird G."/>
            <person name="Lawlor S."/>
            <person name="Leongamornlert D.A."/>
            <person name="Lloyd D.M."/>
            <person name="Loveland J."/>
            <person name="Lovell J."/>
            <person name="Lush M.J."/>
            <person name="Lyne R."/>
            <person name="Martin S."/>
            <person name="Mashreghi-Mohammadi M."/>
            <person name="Matthews L."/>
            <person name="Matthews N.S."/>
            <person name="McLaren S."/>
            <person name="Milne S."/>
            <person name="Mistry S."/>
            <person name="Moore M.J."/>
            <person name="Nickerson T."/>
            <person name="O'Dell C.N."/>
            <person name="Oliver K."/>
            <person name="Palmeiri A."/>
            <person name="Palmer S.A."/>
            <person name="Parker A."/>
            <person name="Patel D."/>
            <person name="Pearce A.V."/>
            <person name="Peck A.I."/>
            <person name="Pelan S."/>
            <person name="Phelps K."/>
            <person name="Phillimore B.J."/>
            <person name="Plumb R."/>
            <person name="Rajan J."/>
            <person name="Raymond C."/>
            <person name="Rouse G."/>
            <person name="Saenphimmachak C."/>
            <person name="Sehra H.K."/>
            <person name="Sheridan E."/>
            <person name="Shownkeen R."/>
            <person name="Sims S."/>
            <person name="Skuce C.D."/>
            <person name="Smith M."/>
            <person name="Steward C."/>
            <person name="Subramanian S."/>
            <person name="Sycamore N."/>
            <person name="Tracey A."/>
            <person name="Tromans A."/>
            <person name="Van Helmond Z."/>
            <person name="Wall M."/>
            <person name="Wallis J.M."/>
            <person name="White S."/>
            <person name="Whitehead S.L."/>
            <person name="Wilkinson J.E."/>
            <person name="Willey D.L."/>
            <person name="Williams H."/>
            <person name="Wilming L."/>
            <person name="Wray P.W."/>
            <person name="Wu Z."/>
            <person name="Coulson A."/>
            <person name="Vaudin M."/>
            <person name="Sulston J.E."/>
            <person name="Durbin R."/>
            <person name="Hubbard T."/>
            <person name="Wooster R."/>
            <person name="Dunham I."/>
            <person name="Carter N.P."/>
            <person name="McVean G."/>
            <person name="Ross M.T."/>
            <person name="Harrow J."/>
            <person name="Olson M.V."/>
            <person name="Beck S."/>
            <person name="Rogers J."/>
            <person name="Bentley D.R."/>
            <person name="Banerjee R."/>
            <person name="Bryant S.P."/>
            <person name="Burford D.C."/>
            <person name="Burrill W.D."/>
            <person name="Clegg S.M."/>
            <person name="Dhami P."/>
            <person name="Dovey O."/>
            <person name="Faulkner L.M."/>
            <person name="Gribble S.M."/>
            <person name="Langford C.F."/>
            <person name="Pandian R.D."/>
            <person name="Porter K.M."/>
            <person name="Prigmore E."/>
        </authorList>
    </citation>
    <scope>NUCLEOTIDE SEQUENCE [LARGE SCALE GENOMIC DNA]</scope>
</reference>
<dbReference type="OrthoDB" id="1898716at2759"/>
<dbReference type="Bgee" id="ENSG00000116604">
    <property type="expression patterns" value="Expressed in hindlimb stylopod muscle and 192 other cell types or tissues"/>
</dbReference>
<dbReference type="EMBL" id="AL139412">
    <property type="status" value="NOT_ANNOTATED_CDS"/>
    <property type="molecule type" value="Genomic_DNA"/>
</dbReference>
<dbReference type="HGNC" id="HGNC:6997">
    <property type="gene designation" value="MEF2D"/>
</dbReference>
<dbReference type="OMA" id="NISAWHQ"/>
<sequence>MGRKKIQIQR</sequence>
<dbReference type="ExpressionAtlas" id="A0A0G2JLL8">
    <property type="expression patterns" value="baseline and differential"/>
</dbReference>